<dbReference type="InterPro" id="IPR027417">
    <property type="entry name" value="P-loop_NTPase"/>
</dbReference>
<gene>
    <name evidence="3" type="ordered locus">Caci_4075</name>
</gene>
<dbReference type="eggNOG" id="COG0714">
    <property type="taxonomic scope" value="Bacteria"/>
</dbReference>
<dbReference type="EMBL" id="CP001700">
    <property type="protein sequence ID" value="ACU72940.1"/>
    <property type="molecule type" value="Genomic_DNA"/>
</dbReference>
<dbReference type="RefSeq" id="WP_015792669.1">
    <property type="nucleotide sequence ID" value="NC_013131.1"/>
</dbReference>
<dbReference type="HOGENOM" id="CLU_057331_0_0_11"/>
<evidence type="ECO:0000313" key="3">
    <source>
        <dbReference type="EMBL" id="ACU72940.1"/>
    </source>
</evidence>
<reference evidence="3 4" key="1">
    <citation type="journal article" date="2009" name="Stand. Genomic Sci.">
        <title>Complete genome sequence of Catenulispora acidiphila type strain (ID 139908).</title>
        <authorList>
            <person name="Copeland A."/>
            <person name="Lapidus A."/>
            <person name="Glavina Del Rio T."/>
            <person name="Nolan M."/>
            <person name="Lucas S."/>
            <person name="Chen F."/>
            <person name="Tice H."/>
            <person name="Cheng J.F."/>
            <person name="Bruce D."/>
            <person name="Goodwin L."/>
            <person name="Pitluck S."/>
            <person name="Mikhailova N."/>
            <person name="Pati A."/>
            <person name="Ivanova N."/>
            <person name="Mavromatis K."/>
            <person name="Chen A."/>
            <person name="Palaniappan K."/>
            <person name="Chain P."/>
            <person name="Land M."/>
            <person name="Hauser L."/>
            <person name="Chang Y.J."/>
            <person name="Jeffries C.D."/>
            <person name="Chertkov O."/>
            <person name="Brettin T."/>
            <person name="Detter J.C."/>
            <person name="Han C."/>
            <person name="Ali Z."/>
            <person name="Tindall B.J."/>
            <person name="Goker M."/>
            <person name="Bristow J."/>
            <person name="Eisen J.A."/>
            <person name="Markowitz V."/>
            <person name="Hugenholtz P."/>
            <person name="Kyrpides N.C."/>
            <person name="Klenk H.P."/>
        </authorList>
    </citation>
    <scope>NUCLEOTIDE SEQUENCE [LARGE SCALE GENOMIC DNA]</scope>
    <source>
        <strain evidence="4">DSM 44928 / JCM 14897 / NBRC 102108 / NRRL B-24433 / ID139908</strain>
    </source>
</reference>
<dbReference type="AlphaFoldDB" id="C7QG95"/>
<dbReference type="InterPro" id="IPR011704">
    <property type="entry name" value="ATPase_dyneun-rel_AAA"/>
</dbReference>
<feature type="compositionally biased region" description="Low complexity" evidence="1">
    <location>
        <begin position="135"/>
        <end position="168"/>
    </location>
</feature>
<accession>C7QG95</accession>
<feature type="region of interest" description="Disordered" evidence="1">
    <location>
        <begin position="1"/>
        <end position="68"/>
    </location>
</feature>
<name>C7QG95_CATAD</name>
<dbReference type="STRING" id="479433.Caci_4075"/>
<evidence type="ECO:0000256" key="1">
    <source>
        <dbReference type="SAM" id="MobiDB-lite"/>
    </source>
</evidence>
<dbReference type="InParanoid" id="C7QG95"/>
<evidence type="ECO:0000313" key="4">
    <source>
        <dbReference type="Proteomes" id="UP000000851"/>
    </source>
</evidence>
<organism evidence="3 4">
    <name type="scientific">Catenulispora acidiphila (strain DSM 44928 / JCM 14897 / NBRC 102108 / NRRL B-24433 / ID139908)</name>
    <dbReference type="NCBI Taxonomy" id="479433"/>
    <lineage>
        <taxon>Bacteria</taxon>
        <taxon>Bacillati</taxon>
        <taxon>Actinomycetota</taxon>
        <taxon>Actinomycetes</taxon>
        <taxon>Catenulisporales</taxon>
        <taxon>Catenulisporaceae</taxon>
        <taxon>Catenulispora</taxon>
    </lineage>
</organism>
<feature type="region of interest" description="Disordered" evidence="1">
    <location>
        <begin position="124"/>
        <end position="187"/>
    </location>
</feature>
<keyword evidence="4" id="KW-1185">Reference proteome</keyword>
<protein>
    <submittedName>
        <fullName evidence="3">ATPase associated with various cellular activities AAA_5</fullName>
    </submittedName>
</protein>
<dbReference type="SUPFAM" id="SSF52540">
    <property type="entry name" value="P-loop containing nucleoside triphosphate hydrolases"/>
    <property type="match status" value="1"/>
</dbReference>
<feature type="compositionally biased region" description="Acidic residues" evidence="1">
    <location>
        <begin position="27"/>
        <end position="40"/>
    </location>
</feature>
<dbReference type="Proteomes" id="UP000000851">
    <property type="component" value="Chromosome"/>
</dbReference>
<dbReference type="KEGG" id="cai:Caci_4075"/>
<dbReference type="GO" id="GO:0016887">
    <property type="term" value="F:ATP hydrolysis activity"/>
    <property type="evidence" value="ECO:0007669"/>
    <property type="project" value="InterPro"/>
</dbReference>
<feature type="domain" description="ATPase dynein-related AAA" evidence="2">
    <location>
        <begin position="207"/>
        <end position="335"/>
    </location>
</feature>
<evidence type="ECO:0000259" key="2">
    <source>
        <dbReference type="Pfam" id="PF07728"/>
    </source>
</evidence>
<dbReference type="PANTHER" id="PTHR42759:SF1">
    <property type="entry name" value="MAGNESIUM-CHELATASE SUBUNIT CHLD"/>
    <property type="match status" value="1"/>
</dbReference>
<dbReference type="PANTHER" id="PTHR42759">
    <property type="entry name" value="MOXR FAMILY PROTEIN"/>
    <property type="match status" value="1"/>
</dbReference>
<sequence>MSTPTLAPPGIADTAPDFEEHPAAPASEEDSAPPASEEDSAASAPEADPDSDSETDPESLTASGHTRPGYLRMQVARVLADTPGAEMSVGDVARILGNSGGAIGNALNKLVELEQAVQVGKAPRRWQANAETEKAAGTATIARGTGPATPAPGGTTAPPLPKAAKAAPSRPEPITRPNGQQYHPRALGKHTDVTALRALREAGVPALLYGPPGTGKTSVIEAAFDDLITIAGDGDTTVGDFIGEYTQAEDGTYQFVYGPLVIAMQEGRPLLIDDATLISPKVLAAAYPAMDGRKQIIVKAHKGETITAAPGFYVIAGHNPGVAGAVLTEALSSRFGVQIQVGSDYDLALFLKVEPKAVQIAKNLAERQTKGLAGWAPQLRELKAFQEVYTLLGADIAYANLLGVAPEEDRALVADVIARVLGRKVTALALGKQL</sequence>
<dbReference type="GO" id="GO:0005524">
    <property type="term" value="F:ATP binding"/>
    <property type="evidence" value="ECO:0007669"/>
    <property type="project" value="InterPro"/>
</dbReference>
<proteinExistence type="predicted"/>
<feature type="compositionally biased region" description="Acidic residues" evidence="1">
    <location>
        <begin position="47"/>
        <end position="57"/>
    </location>
</feature>
<dbReference type="Pfam" id="PF07728">
    <property type="entry name" value="AAA_5"/>
    <property type="match status" value="1"/>
</dbReference>
<dbReference type="Gene3D" id="3.40.50.300">
    <property type="entry name" value="P-loop containing nucleotide triphosphate hydrolases"/>
    <property type="match status" value="1"/>
</dbReference>
<dbReference type="InterPro" id="IPR050764">
    <property type="entry name" value="CbbQ/NirQ/NorQ/GpvN"/>
</dbReference>